<sequence length="184" mass="21025">MVKENYENQTGEEVTKSYVDRVLKEAGLVRSPAKKKKGRSKYMKYPEYTLTKLGKSMMSIDFIGPKYLKGSDNRINFLSCKYIRPEKLGIVKRIGGQTTEQTVKTLKEIWTSHPIPEILKIDNDSAFGANLPHEKYIGKLAFFLLNLGVYPLYIAPRSPWNNGQVEGFNSVFSKKILEQTAIQR</sequence>
<evidence type="ECO:0000259" key="1">
    <source>
        <dbReference type="PROSITE" id="PS50994"/>
    </source>
</evidence>
<dbReference type="PROSITE" id="PS50994">
    <property type="entry name" value="INTEGRASE"/>
    <property type="match status" value="1"/>
</dbReference>
<dbReference type="EMBL" id="MT630734">
    <property type="protein sequence ID" value="QNO42393.1"/>
    <property type="molecule type" value="Genomic_DNA"/>
</dbReference>
<evidence type="ECO:0000313" key="3">
    <source>
        <dbReference type="EMBL" id="QNO42393.1"/>
    </source>
</evidence>
<feature type="domain" description="Integrase catalytic" evidence="1">
    <location>
        <begin position="42"/>
        <end position="184"/>
    </location>
</feature>
<dbReference type="EMBL" id="MT630712">
    <property type="protein sequence ID" value="QNO42130.1"/>
    <property type="molecule type" value="Genomic_DNA"/>
</dbReference>
<reference evidence="2" key="1">
    <citation type="submission" date="2020-06" db="EMBL/GenBank/DDBJ databases">
        <title>Unique genomic features of the anaerobic methanotrophic archaea.</title>
        <authorList>
            <person name="Chadwick G.L."/>
            <person name="Skennerton C.T."/>
            <person name="Laso-Perez R."/>
            <person name="Leu A.O."/>
            <person name="Speth D.R."/>
            <person name="Yu H."/>
            <person name="Morgan-Lang C."/>
            <person name="Hatzenpichler R."/>
            <person name="Goudeau D."/>
            <person name="Malmstrom R."/>
            <person name="Brazelton W.J."/>
            <person name="Woyke T."/>
            <person name="Hallam S.J."/>
            <person name="Tyson G.W."/>
            <person name="Wegener G."/>
            <person name="Boetius A."/>
            <person name="Orphan V."/>
        </authorList>
    </citation>
    <scope>NUCLEOTIDE SEQUENCE</scope>
</reference>
<dbReference type="GO" id="GO:0003676">
    <property type="term" value="F:nucleic acid binding"/>
    <property type="evidence" value="ECO:0007669"/>
    <property type="project" value="InterPro"/>
</dbReference>
<proteinExistence type="predicted"/>
<dbReference type="InterPro" id="IPR001584">
    <property type="entry name" value="Integrase_cat-core"/>
</dbReference>
<dbReference type="InterPro" id="IPR012337">
    <property type="entry name" value="RNaseH-like_sf"/>
</dbReference>
<dbReference type="AlphaFoldDB" id="A0A7G9Y296"/>
<organism evidence="2">
    <name type="scientific">Candidatus Methanogaster sp. ANME-2c ERB4</name>
    <dbReference type="NCBI Taxonomy" id="2759911"/>
    <lineage>
        <taxon>Archaea</taxon>
        <taxon>Methanobacteriati</taxon>
        <taxon>Methanobacteriota</taxon>
        <taxon>Stenosarchaea group</taxon>
        <taxon>Methanomicrobia</taxon>
        <taxon>Methanosarcinales</taxon>
        <taxon>ANME-2 cluster</taxon>
        <taxon>Candidatus Methanogasteraceae</taxon>
        <taxon>Candidatus Methanogaster</taxon>
    </lineage>
</organism>
<evidence type="ECO:0000313" key="2">
    <source>
        <dbReference type="EMBL" id="QNO42130.1"/>
    </source>
</evidence>
<accession>A0A7G9Y296</accession>
<protein>
    <recommendedName>
        <fullName evidence="1">Integrase catalytic domain-containing protein</fullName>
    </recommendedName>
</protein>
<dbReference type="SUPFAM" id="SSF53098">
    <property type="entry name" value="Ribonuclease H-like"/>
    <property type="match status" value="1"/>
</dbReference>
<dbReference type="InterPro" id="IPR036397">
    <property type="entry name" value="RNaseH_sf"/>
</dbReference>
<dbReference type="GO" id="GO:0015074">
    <property type="term" value="P:DNA integration"/>
    <property type="evidence" value="ECO:0007669"/>
    <property type="project" value="InterPro"/>
</dbReference>
<gene>
    <name evidence="2" type="ORF">KOINGEPH_00001</name>
    <name evidence="3" type="ORF">LFOPHFOE_00033</name>
</gene>
<dbReference type="Gene3D" id="3.30.420.10">
    <property type="entry name" value="Ribonuclease H-like superfamily/Ribonuclease H"/>
    <property type="match status" value="1"/>
</dbReference>
<name>A0A7G9Y296_9EURY</name>